<dbReference type="Proteomes" id="UP000007115">
    <property type="component" value="Unassembled WGS sequence"/>
</dbReference>
<dbReference type="eggNOG" id="ENOG502T0ZC">
    <property type="taxonomic scope" value="Eukaryota"/>
</dbReference>
<organism evidence="1 2">
    <name type="scientific">Hypocrea virens (strain Gv29-8 / FGSC 10586)</name>
    <name type="common">Gliocladium virens</name>
    <name type="synonym">Trichoderma virens</name>
    <dbReference type="NCBI Taxonomy" id="413071"/>
    <lineage>
        <taxon>Eukaryota</taxon>
        <taxon>Fungi</taxon>
        <taxon>Dikarya</taxon>
        <taxon>Ascomycota</taxon>
        <taxon>Pezizomycotina</taxon>
        <taxon>Sordariomycetes</taxon>
        <taxon>Hypocreomycetidae</taxon>
        <taxon>Hypocreales</taxon>
        <taxon>Hypocreaceae</taxon>
        <taxon>Trichoderma</taxon>
    </lineage>
</organism>
<evidence type="ECO:0000313" key="2">
    <source>
        <dbReference type="Proteomes" id="UP000007115"/>
    </source>
</evidence>
<dbReference type="OrthoDB" id="5304511at2759"/>
<name>G9MJB2_HYPVG</name>
<accession>G9MJB2</accession>
<evidence type="ECO:0000313" key="1">
    <source>
        <dbReference type="EMBL" id="EHK25575.1"/>
    </source>
</evidence>
<dbReference type="STRING" id="413071.G9MJB2"/>
<dbReference type="GeneID" id="25796323"/>
<sequence length="489" mass="56404">MPTGVHLHELPPEMLRVILTSFDSLHDLYSLIKASSQCFRIYRITPELILSSVLKRAIHPDALYHALAAVHVDPDEVSNRDNDEQSWQFLDSYFQRDPALLEFPRDMNGIISLAKLNNLVSSLANDYICRTLHALYASEETKQDAPRHALAPCSHHAACRTGLSATEQARIQRAFFRYELFSRCFPVNPSVPRESIFSADEQFNHFIQQMAPWEVEELSCLHEYFWVRVSGIFSDLEEELVARVLDAQTATASTLKASQMNRSEFNRMLRTYASVVDDDGMCLFEGRNLRGLELFSEDERSTLPDIIRYLISLGLLFLRALFASQGQGRRNLIRHNYYGEREFLPHAIYEDPSPFPAPNNSEDISDNNISHVNLGYLLFRPSSIEAVLSAMGIARYWPLRQLGYVFWDIERVRNLEINSKLRDARYCDPAAAKKAFNGFIQESPEARLKGIKLPEIMLQEIRDDYTYLWSYEFDFSSDSDIQDFEEDHE</sequence>
<comment type="caution">
    <text evidence="1">The sequence shown here is derived from an EMBL/GenBank/DDBJ whole genome shotgun (WGS) entry which is preliminary data.</text>
</comment>
<proteinExistence type="predicted"/>
<gene>
    <name evidence="1" type="ORF">TRIVIDRAFT_62247</name>
</gene>
<dbReference type="VEuPathDB" id="FungiDB:TRIVIDRAFT_62247"/>
<protein>
    <submittedName>
        <fullName evidence="1">Uncharacterized protein</fullName>
    </submittedName>
</protein>
<dbReference type="EMBL" id="ABDF02000003">
    <property type="protein sequence ID" value="EHK25575.1"/>
    <property type="molecule type" value="Genomic_DNA"/>
</dbReference>
<dbReference type="AlphaFoldDB" id="G9MJB2"/>
<dbReference type="HOGENOM" id="CLU_048457_0_0_1"/>
<dbReference type="InParanoid" id="G9MJB2"/>
<dbReference type="RefSeq" id="XP_013959780.1">
    <property type="nucleotide sequence ID" value="XM_014104305.1"/>
</dbReference>
<reference evidence="1 2" key="1">
    <citation type="journal article" date="2011" name="Genome Biol.">
        <title>Comparative genome sequence analysis underscores mycoparasitism as the ancestral life style of Trichoderma.</title>
        <authorList>
            <person name="Kubicek C.P."/>
            <person name="Herrera-Estrella A."/>
            <person name="Seidl-Seiboth V."/>
            <person name="Martinez D.A."/>
            <person name="Druzhinina I.S."/>
            <person name="Thon M."/>
            <person name="Zeilinger S."/>
            <person name="Casas-Flores S."/>
            <person name="Horwitz B.A."/>
            <person name="Mukherjee P.K."/>
            <person name="Mukherjee M."/>
            <person name="Kredics L."/>
            <person name="Alcaraz L.D."/>
            <person name="Aerts A."/>
            <person name="Antal Z."/>
            <person name="Atanasova L."/>
            <person name="Cervantes-Badillo M.G."/>
            <person name="Challacombe J."/>
            <person name="Chertkov O."/>
            <person name="McCluskey K."/>
            <person name="Coulpier F."/>
            <person name="Deshpande N."/>
            <person name="von Doehren H."/>
            <person name="Ebbole D.J."/>
            <person name="Esquivel-Naranjo E.U."/>
            <person name="Fekete E."/>
            <person name="Flipphi M."/>
            <person name="Glaser F."/>
            <person name="Gomez-Rodriguez E.Y."/>
            <person name="Gruber S."/>
            <person name="Han C."/>
            <person name="Henrissat B."/>
            <person name="Hermosa R."/>
            <person name="Hernandez-Onate M."/>
            <person name="Karaffa L."/>
            <person name="Kosti I."/>
            <person name="Le Crom S."/>
            <person name="Lindquist E."/>
            <person name="Lucas S."/>
            <person name="Luebeck M."/>
            <person name="Luebeck P.S."/>
            <person name="Margeot A."/>
            <person name="Metz B."/>
            <person name="Misra M."/>
            <person name="Nevalainen H."/>
            <person name="Omann M."/>
            <person name="Packer N."/>
            <person name="Perrone G."/>
            <person name="Uresti-Rivera E.E."/>
            <person name="Salamov A."/>
            <person name="Schmoll M."/>
            <person name="Seiboth B."/>
            <person name="Shapiro H."/>
            <person name="Sukno S."/>
            <person name="Tamayo-Ramos J.A."/>
            <person name="Tisch D."/>
            <person name="Wiest A."/>
            <person name="Wilkinson H.H."/>
            <person name="Zhang M."/>
            <person name="Coutinho P.M."/>
            <person name="Kenerley C.M."/>
            <person name="Monte E."/>
            <person name="Baker S.E."/>
            <person name="Grigoriev I.V."/>
        </authorList>
    </citation>
    <scope>NUCLEOTIDE SEQUENCE [LARGE SCALE GENOMIC DNA]</scope>
    <source>
        <strain evidence="2">Gv29-8 / FGSC 10586</strain>
    </source>
</reference>
<dbReference type="OMA" id="EEIICIQ"/>
<keyword evidence="2" id="KW-1185">Reference proteome</keyword>